<dbReference type="InterPro" id="IPR036259">
    <property type="entry name" value="MFS_trans_sf"/>
</dbReference>
<keyword evidence="6" id="KW-1185">Reference proteome</keyword>
<reference evidence="5 6" key="1">
    <citation type="journal article" date="2016" name="Sci. Rep.">
        <title>Penicillium arizonense, a new, genome sequenced fungal species, reveals a high chemical diversity in secreted metabolites.</title>
        <authorList>
            <person name="Grijseels S."/>
            <person name="Nielsen J.C."/>
            <person name="Randelovic M."/>
            <person name="Nielsen J."/>
            <person name="Nielsen K.F."/>
            <person name="Workman M."/>
            <person name="Frisvad J.C."/>
        </authorList>
    </citation>
    <scope>NUCLEOTIDE SEQUENCE [LARGE SCALE GENOMIC DNA]</scope>
    <source>
        <strain evidence="5 6">CBS 141311</strain>
    </source>
</reference>
<keyword evidence="3" id="KW-0472">Membrane</keyword>
<evidence type="ECO:0000259" key="4">
    <source>
        <dbReference type="Pfam" id="PF20684"/>
    </source>
</evidence>
<gene>
    <name evidence="5" type="ORF">PENARI_c012G06322</name>
</gene>
<feature type="transmembrane region" description="Helical" evidence="3">
    <location>
        <begin position="484"/>
        <end position="506"/>
    </location>
</feature>
<evidence type="ECO:0000256" key="2">
    <source>
        <dbReference type="ARBA" id="ARBA00022475"/>
    </source>
</evidence>
<dbReference type="Gene3D" id="1.20.1250.20">
    <property type="entry name" value="MFS general substrate transporter like domains"/>
    <property type="match status" value="1"/>
</dbReference>
<feature type="transmembrane region" description="Helical" evidence="3">
    <location>
        <begin position="92"/>
        <end position="114"/>
    </location>
</feature>
<evidence type="ECO:0000313" key="5">
    <source>
        <dbReference type="EMBL" id="OGE51741.1"/>
    </source>
</evidence>
<dbReference type="GO" id="GO:0005886">
    <property type="term" value="C:plasma membrane"/>
    <property type="evidence" value="ECO:0007669"/>
    <property type="project" value="UniProtKB-SubCell"/>
</dbReference>
<dbReference type="Pfam" id="PF20684">
    <property type="entry name" value="Fung_rhodopsin"/>
    <property type="match status" value="1"/>
</dbReference>
<dbReference type="EMBL" id="LXJU01000012">
    <property type="protein sequence ID" value="OGE51741.1"/>
    <property type="molecule type" value="Genomic_DNA"/>
</dbReference>
<evidence type="ECO:0000256" key="3">
    <source>
        <dbReference type="SAM" id="Phobius"/>
    </source>
</evidence>
<keyword evidence="3" id="KW-0812">Transmembrane</keyword>
<dbReference type="STRING" id="1835702.A0A1F5LFL3"/>
<evidence type="ECO:0000256" key="1">
    <source>
        <dbReference type="ARBA" id="ARBA00004429"/>
    </source>
</evidence>
<dbReference type="Proteomes" id="UP000177622">
    <property type="component" value="Unassembled WGS sequence"/>
</dbReference>
<feature type="transmembrane region" description="Helical" evidence="3">
    <location>
        <begin position="518"/>
        <end position="535"/>
    </location>
</feature>
<sequence length="818" mass="89994">MPTSRFPTDRSKSVFIGVLVTFILSTLFVVSRLVSRFRIVKRHGWEDYTIIVAWILAFGLSFTVAFSTFKGLGLPEEDILLEWVDPLLEARYAAIVLFNPALNVTKASILLLYIDIARRQQAFLYIGSYVTLTVVLIGGINFTFLTALQCRPVQAVYDLTIKYPSCIPIEIIDLATVPFNVATGIVILILPIPVLTTLRLPLGQKTIVLLIFVLGVILIIVVDVVRIYYLQLAAIQLRQFNIRPPVSPEFLHTAGLTALWSTVEVNMTIVGACIPTLPPLIKWLKLVLDRSRENSNSQVLSSSSRQDGETETGSRYPIELYPYQSGITSLRADYQEQLQPQIYATSTRPALETEEALSLYQRSDVFAFSRSIGFEGSRSMLDMRGSESVKYCALVDILLFLEGFIIVMLFSVNGSMPVVKNETQAIGINSATYGGGACIVPFLGYWLLRHVGFKATFLTALAGICMGTLIFWPSGALGSYPGFIVANVFVGTAITLLDMSSVAFLTLCGPTQYAEIRVLIGLGVGYCGSTLGLLLSKEVFFTHVANARRLIYIQWTYLAVALSMVLLGLFYYYMPLPEATDEDLQGRDNRLWIRPSDRFFGKLPIIFTTLALSALAEFCSTASLSSIRTFVGTLLESVSTSTHTSPRLTTLNLNIVLSAIFGGSHFVLSFLCLVIPPRILLLLLFACGITFSALIIWLDFSSARTPESILLSFAIPLGPTPSLIYALGLRGMGSWTKFGASVLEGSGNLGPTIYPWVVWALVRAHSDSVQFSFYAIFAALVVGTVFPLFLNLVRAALPRTRYPIWSTGILSGSHPAHS</sequence>
<feature type="transmembrane region" description="Helical" evidence="3">
    <location>
        <begin position="250"/>
        <end position="274"/>
    </location>
</feature>
<dbReference type="AlphaFoldDB" id="A0A1F5LFL3"/>
<dbReference type="OrthoDB" id="546893at2759"/>
<feature type="transmembrane region" description="Helical" evidence="3">
    <location>
        <begin position="679"/>
        <end position="697"/>
    </location>
</feature>
<feature type="transmembrane region" description="Helical" evidence="3">
    <location>
        <begin position="651"/>
        <end position="672"/>
    </location>
</feature>
<feature type="transmembrane region" description="Helical" evidence="3">
    <location>
        <begin position="455"/>
        <end position="472"/>
    </location>
</feature>
<dbReference type="PANTHER" id="PTHR43702">
    <property type="entry name" value="L-FUCOSE-PROTON SYMPORTER"/>
    <property type="match status" value="1"/>
</dbReference>
<feature type="transmembrane region" description="Helical" evidence="3">
    <location>
        <begin position="430"/>
        <end position="448"/>
    </location>
</feature>
<organism evidence="5 6">
    <name type="scientific">Penicillium arizonense</name>
    <dbReference type="NCBI Taxonomy" id="1835702"/>
    <lineage>
        <taxon>Eukaryota</taxon>
        <taxon>Fungi</taxon>
        <taxon>Dikarya</taxon>
        <taxon>Ascomycota</taxon>
        <taxon>Pezizomycotina</taxon>
        <taxon>Eurotiomycetes</taxon>
        <taxon>Eurotiomycetidae</taxon>
        <taxon>Eurotiales</taxon>
        <taxon>Aspergillaceae</taxon>
        <taxon>Penicillium</taxon>
    </lineage>
</organism>
<feature type="transmembrane region" description="Helical" evidence="3">
    <location>
        <begin position="771"/>
        <end position="793"/>
    </location>
</feature>
<feature type="transmembrane region" description="Helical" evidence="3">
    <location>
        <begin position="555"/>
        <end position="574"/>
    </location>
</feature>
<feature type="transmembrane region" description="Helical" evidence="3">
    <location>
        <begin position="51"/>
        <end position="72"/>
    </location>
</feature>
<dbReference type="GeneID" id="34577666"/>
<name>A0A1F5LFL3_PENAI</name>
<accession>A0A1F5LFL3</accession>
<evidence type="ECO:0000313" key="6">
    <source>
        <dbReference type="Proteomes" id="UP000177622"/>
    </source>
</evidence>
<dbReference type="InterPro" id="IPR049326">
    <property type="entry name" value="Rhodopsin_dom_fungi"/>
</dbReference>
<dbReference type="RefSeq" id="XP_022487185.1">
    <property type="nucleotide sequence ID" value="XM_022632932.1"/>
</dbReference>
<dbReference type="SUPFAM" id="SSF103473">
    <property type="entry name" value="MFS general substrate transporter"/>
    <property type="match status" value="1"/>
</dbReference>
<feature type="transmembrane region" description="Helical" evidence="3">
    <location>
        <begin position="709"/>
        <end position="728"/>
    </location>
</feature>
<feature type="transmembrane region" description="Helical" evidence="3">
    <location>
        <begin position="177"/>
        <end position="195"/>
    </location>
</feature>
<comment type="caution">
    <text evidence="5">The sequence shown here is derived from an EMBL/GenBank/DDBJ whole genome shotgun (WGS) entry which is preliminary data.</text>
</comment>
<dbReference type="PANTHER" id="PTHR43702:SF13">
    <property type="entry name" value="MONOSACCHARIDE TRANSPORTER, PUTATIVE (AFU_ORTHOLOGUE AFUA_4G06630)-RELATED"/>
    <property type="match status" value="1"/>
</dbReference>
<feature type="transmembrane region" description="Helical" evidence="3">
    <location>
        <begin position="126"/>
        <end position="148"/>
    </location>
</feature>
<keyword evidence="2" id="KW-1003">Cell membrane</keyword>
<feature type="transmembrane region" description="Helical" evidence="3">
    <location>
        <begin position="207"/>
        <end position="230"/>
    </location>
</feature>
<feature type="transmembrane region" description="Helical" evidence="3">
    <location>
        <begin position="388"/>
        <end position="410"/>
    </location>
</feature>
<feature type="transmembrane region" description="Helical" evidence="3">
    <location>
        <begin position="12"/>
        <end position="30"/>
    </location>
</feature>
<proteinExistence type="predicted"/>
<protein>
    <recommendedName>
        <fullName evidence="4">Rhodopsin domain-containing protein</fullName>
    </recommendedName>
</protein>
<keyword evidence="3" id="KW-1133">Transmembrane helix</keyword>
<feature type="domain" description="Rhodopsin" evidence="4">
    <location>
        <begin position="32"/>
        <end position="282"/>
    </location>
</feature>
<comment type="subcellular location">
    <subcellularLocation>
        <location evidence="1">Cell inner membrane</location>
        <topology evidence="1">Multi-pass membrane protein</topology>
    </subcellularLocation>
</comment>
<dbReference type="InterPro" id="IPR050375">
    <property type="entry name" value="MFS_TsgA-like"/>
</dbReference>